<dbReference type="GO" id="GO:0008188">
    <property type="term" value="F:neuropeptide receptor activity"/>
    <property type="evidence" value="ECO:0007669"/>
    <property type="project" value="TreeGrafter"/>
</dbReference>
<dbReference type="GO" id="GO:0005886">
    <property type="term" value="C:plasma membrane"/>
    <property type="evidence" value="ECO:0007669"/>
    <property type="project" value="TreeGrafter"/>
</dbReference>
<accession>A0A443Q7V2</accession>
<keyword evidence="4 9" id="KW-1133">Transmembrane helix</keyword>
<keyword evidence="6 9" id="KW-0472">Membrane</keyword>
<dbReference type="PANTHER" id="PTHR24238">
    <property type="entry name" value="G-PROTEIN COUPLED RECEPTOR"/>
    <property type="match status" value="1"/>
</dbReference>
<name>A0A443Q7V2_9ACAR</name>
<evidence type="ECO:0000313" key="11">
    <source>
        <dbReference type="EMBL" id="RWR99105.1"/>
    </source>
</evidence>
<keyword evidence="8" id="KW-0807">Transducer</keyword>
<reference evidence="11 12" key="1">
    <citation type="journal article" date="2018" name="Gigascience">
        <title>Genomes of trombidid mites reveal novel predicted allergens and laterally-transferred genes associated with secondary metabolism.</title>
        <authorList>
            <person name="Dong X."/>
            <person name="Chaisiri K."/>
            <person name="Xia D."/>
            <person name="Armstrong S.D."/>
            <person name="Fang Y."/>
            <person name="Donnelly M.J."/>
            <person name="Kadowaki T."/>
            <person name="McGarry J.W."/>
            <person name="Darby A.C."/>
            <person name="Makepeace B.L."/>
        </authorList>
    </citation>
    <scope>NUCLEOTIDE SEQUENCE [LARGE SCALE GENOMIC DNA]</scope>
    <source>
        <strain evidence="11">UoL-UT</strain>
    </source>
</reference>
<proteinExistence type="inferred from homology"/>
<keyword evidence="5" id="KW-0297">G-protein coupled receptor</keyword>
<keyword evidence="3 9" id="KW-0812">Transmembrane</keyword>
<dbReference type="Proteomes" id="UP000288716">
    <property type="component" value="Unassembled WGS sequence"/>
</dbReference>
<dbReference type="InterPro" id="IPR017452">
    <property type="entry name" value="GPCR_Rhodpsn_7TM"/>
</dbReference>
<evidence type="ECO:0000259" key="10">
    <source>
        <dbReference type="PROSITE" id="PS50262"/>
    </source>
</evidence>
<dbReference type="OrthoDB" id="10037617at2759"/>
<dbReference type="Pfam" id="PF00001">
    <property type="entry name" value="7tm_1"/>
    <property type="match status" value="1"/>
</dbReference>
<evidence type="ECO:0000256" key="9">
    <source>
        <dbReference type="SAM" id="Phobius"/>
    </source>
</evidence>
<feature type="transmembrane region" description="Helical" evidence="9">
    <location>
        <begin position="6"/>
        <end position="25"/>
    </location>
</feature>
<evidence type="ECO:0000256" key="2">
    <source>
        <dbReference type="ARBA" id="ARBA00010663"/>
    </source>
</evidence>
<dbReference type="EMBL" id="NCKV01065504">
    <property type="protein sequence ID" value="RWR99105.1"/>
    <property type="molecule type" value="Genomic_DNA"/>
</dbReference>
<dbReference type="Gene3D" id="1.20.1070.10">
    <property type="entry name" value="Rhodopsin 7-helix transmembrane proteins"/>
    <property type="match status" value="1"/>
</dbReference>
<dbReference type="PANTHER" id="PTHR24238:SF75">
    <property type="entry name" value="CHOLECYSTOKININ-LIKE RECEPTOR AT 17D1-RELATED"/>
    <property type="match status" value="1"/>
</dbReference>
<feature type="transmembrane region" description="Helical" evidence="9">
    <location>
        <begin position="37"/>
        <end position="59"/>
    </location>
</feature>
<organism evidence="11 12">
    <name type="scientific">Leptotrombidium deliense</name>
    <dbReference type="NCBI Taxonomy" id="299467"/>
    <lineage>
        <taxon>Eukaryota</taxon>
        <taxon>Metazoa</taxon>
        <taxon>Ecdysozoa</taxon>
        <taxon>Arthropoda</taxon>
        <taxon>Chelicerata</taxon>
        <taxon>Arachnida</taxon>
        <taxon>Acari</taxon>
        <taxon>Acariformes</taxon>
        <taxon>Trombidiformes</taxon>
        <taxon>Prostigmata</taxon>
        <taxon>Anystina</taxon>
        <taxon>Parasitengona</taxon>
        <taxon>Trombiculoidea</taxon>
        <taxon>Trombiculidae</taxon>
        <taxon>Leptotrombidium</taxon>
    </lineage>
</organism>
<evidence type="ECO:0000256" key="6">
    <source>
        <dbReference type="ARBA" id="ARBA00023136"/>
    </source>
</evidence>
<dbReference type="AlphaFoldDB" id="A0A443Q7V2"/>
<evidence type="ECO:0000256" key="8">
    <source>
        <dbReference type="ARBA" id="ARBA00023224"/>
    </source>
</evidence>
<dbReference type="STRING" id="299467.A0A443Q7V2"/>
<evidence type="ECO:0000256" key="5">
    <source>
        <dbReference type="ARBA" id="ARBA00023040"/>
    </source>
</evidence>
<sequence length="115" mass="13107">MVIPYSLIFLTAIVGNALVVLTISLNRRMRTKTNAFLLNLAISNFLLGVFCMPFTLIGLLMKEFIFGAFLCSSIPYLQVCYVIAFIFCYSCIRLRQLMDTGFRVSRKILRHLSPV</sequence>
<comment type="similarity">
    <text evidence="2">Belongs to the G-protein coupled receptor 1 family.</text>
</comment>
<dbReference type="SUPFAM" id="SSF81321">
    <property type="entry name" value="Family A G protein-coupled receptor-like"/>
    <property type="match status" value="1"/>
</dbReference>
<feature type="domain" description="G-protein coupled receptors family 1 profile" evidence="10">
    <location>
        <begin position="15"/>
        <end position="115"/>
    </location>
</feature>
<comment type="subcellular location">
    <subcellularLocation>
        <location evidence="1">Membrane</location>
        <topology evidence="1">Multi-pass membrane protein</topology>
    </subcellularLocation>
</comment>
<gene>
    <name evidence="11" type="ORF">B4U80_09235</name>
</gene>
<comment type="caution">
    <text evidence="11">The sequence shown here is derived from an EMBL/GenBank/DDBJ whole genome shotgun (WGS) entry which is preliminary data.</text>
</comment>
<evidence type="ECO:0000256" key="7">
    <source>
        <dbReference type="ARBA" id="ARBA00023170"/>
    </source>
</evidence>
<evidence type="ECO:0000256" key="3">
    <source>
        <dbReference type="ARBA" id="ARBA00022692"/>
    </source>
</evidence>
<protein>
    <submittedName>
        <fullName evidence="11">Gastrin/cholecystokinin type B receptor-like protein</fullName>
    </submittedName>
</protein>
<dbReference type="VEuPathDB" id="VectorBase:LDEU014626"/>
<evidence type="ECO:0000313" key="12">
    <source>
        <dbReference type="Proteomes" id="UP000288716"/>
    </source>
</evidence>
<keyword evidence="7 11" id="KW-0675">Receptor</keyword>
<keyword evidence="12" id="KW-1185">Reference proteome</keyword>
<evidence type="ECO:0000256" key="1">
    <source>
        <dbReference type="ARBA" id="ARBA00004141"/>
    </source>
</evidence>
<dbReference type="InterPro" id="IPR000276">
    <property type="entry name" value="GPCR_Rhodpsn"/>
</dbReference>
<evidence type="ECO:0000256" key="4">
    <source>
        <dbReference type="ARBA" id="ARBA00022989"/>
    </source>
</evidence>
<feature type="transmembrane region" description="Helical" evidence="9">
    <location>
        <begin position="65"/>
        <end position="89"/>
    </location>
</feature>
<dbReference type="PROSITE" id="PS50262">
    <property type="entry name" value="G_PROTEIN_RECEP_F1_2"/>
    <property type="match status" value="1"/>
</dbReference>